<name>A0A2P2JYN1_RHIMU</name>
<feature type="compositionally biased region" description="Polar residues" evidence="1">
    <location>
        <begin position="74"/>
        <end position="88"/>
    </location>
</feature>
<evidence type="ECO:0000313" key="3">
    <source>
        <dbReference type="EMBL" id="MBW98568.1"/>
    </source>
</evidence>
<sequence length="96" mass="10088">MTYSFIQAIERGHGNTYGNMLNAMRSTISNTSNELGGGIVTSLLMMLLSGGSLVGGLRQVSLLLQCCVAACSANQSPSQSSGDNTMKTGKNKIERI</sequence>
<keyword evidence="2" id="KW-0472">Membrane</keyword>
<keyword evidence="2" id="KW-1133">Transmembrane helix</keyword>
<reference evidence="3" key="1">
    <citation type="submission" date="2018-02" db="EMBL/GenBank/DDBJ databases">
        <title>Rhizophora mucronata_Transcriptome.</title>
        <authorList>
            <person name="Meera S.P."/>
            <person name="Sreeshan A."/>
            <person name="Augustine A."/>
        </authorList>
    </citation>
    <scope>NUCLEOTIDE SEQUENCE</scope>
    <source>
        <tissue evidence="3">Leaf</tissue>
    </source>
</reference>
<feature type="region of interest" description="Disordered" evidence="1">
    <location>
        <begin position="74"/>
        <end position="96"/>
    </location>
</feature>
<protein>
    <submittedName>
        <fullName evidence="3">Uncharacterized protein</fullName>
    </submittedName>
</protein>
<evidence type="ECO:0000256" key="2">
    <source>
        <dbReference type="SAM" id="Phobius"/>
    </source>
</evidence>
<keyword evidence="2" id="KW-0812">Transmembrane</keyword>
<proteinExistence type="predicted"/>
<dbReference type="EMBL" id="GGEC01018085">
    <property type="protein sequence ID" value="MBW98568.1"/>
    <property type="molecule type" value="Transcribed_RNA"/>
</dbReference>
<feature type="transmembrane region" description="Helical" evidence="2">
    <location>
        <begin position="35"/>
        <end position="55"/>
    </location>
</feature>
<evidence type="ECO:0000256" key="1">
    <source>
        <dbReference type="SAM" id="MobiDB-lite"/>
    </source>
</evidence>
<accession>A0A2P2JYN1</accession>
<organism evidence="3">
    <name type="scientific">Rhizophora mucronata</name>
    <name type="common">Asiatic mangrove</name>
    <dbReference type="NCBI Taxonomy" id="61149"/>
    <lineage>
        <taxon>Eukaryota</taxon>
        <taxon>Viridiplantae</taxon>
        <taxon>Streptophyta</taxon>
        <taxon>Embryophyta</taxon>
        <taxon>Tracheophyta</taxon>
        <taxon>Spermatophyta</taxon>
        <taxon>Magnoliopsida</taxon>
        <taxon>eudicotyledons</taxon>
        <taxon>Gunneridae</taxon>
        <taxon>Pentapetalae</taxon>
        <taxon>rosids</taxon>
        <taxon>fabids</taxon>
        <taxon>Malpighiales</taxon>
        <taxon>Rhizophoraceae</taxon>
        <taxon>Rhizophora</taxon>
    </lineage>
</organism>
<dbReference type="AlphaFoldDB" id="A0A2P2JYN1"/>